<dbReference type="PANTHER" id="PTHR45713">
    <property type="entry name" value="FTP DOMAIN-CONTAINING PROTEIN"/>
    <property type="match status" value="1"/>
</dbReference>
<dbReference type="Proteomes" id="UP000612055">
    <property type="component" value="Unassembled WGS sequence"/>
</dbReference>
<evidence type="ECO:0000256" key="1">
    <source>
        <dbReference type="SAM" id="MobiDB-lite"/>
    </source>
</evidence>
<protein>
    <recommendedName>
        <fullName evidence="2">Peptidase M11 gametolysin domain-containing protein</fullName>
    </recommendedName>
</protein>
<evidence type="ECO:0000313" key="3">
    <source>
        <dbReference type="EMBL" id="KAG2484094.1"/>
    </source>
</evidence>
<organism evidence="3 4">
    <name type="scientific">Edaphochlamys debaryana</name>
    <dbReference type="NCBI Taxonomy" id="47281"/>
    <lineage>
        <taxon>Eukaryota</taxon>
        <taxon>Viridiplantae</taxon>
        <taxon>Chlorophyta</taxon>
        <taxon>core chlorophytes</taxon>
        <taxon>Chlorophyceae</taxon>
        <taxon>CS clade</taxon>
        <taxon>Chlamydomonadales</taxon>
        <taxon>Chlamydomonadales incertae sedis</taxon>
        <taxon>Edaphochlamys</taxon>
    </lineage>
</organism>
<comment type="caution">
    <text evidence="3">The sequence shown here is derived from an EMBL/GenBank/DDBJ whole genome shotgun (WGS) entry which is preliminary data.</text>
</comment>
<dbReference type="InterPro" id="IPR008979">
    <property type="entry name" value="Galactose-bd-like_sf"/>
</dbReference>
<dbReference type="Pfam" id="PF05548">
    <property type="entry name" value="Peptidase_M11"/>
    <property type="match status" value="1"/>
</dbReference>
<sequence>MRERRRAVAWRLAAACAIVVYLAPAQIVTAAATIPSPRSAQAALARTVATKAPAAAPSSTLAQASPATIPAASARLRGLLTLLGVHTANYSRWALSRSNDSVLVLLPRQPADSYGNPIPPGNIIQLVCTPDSAIPTLCLAADIAQIFQSAAGLAPARGRASLLVISVSLAGACAAASTPPADVTAAFWGPRGPAATPPGGYAGVLADCSYGALQLNNTGFRAVAVAIPCSGEALSCMVDVIAAAASSAAAAQLKTSLGAWTHRMYVLPAGVDCGWAGLSTLGGRETWVLPTVWGIFRQGTVLQEFMRNFGLRHAWANGYEYADSSTFMGFGSSCPSAPELLRVGWATPLATLNASNLPIGIAMTYILPATCLGPANVTVRIVPTWMGAAQTINLYLSYRVARAPDASLPPESDGQLHLHTTQAAADSSPAAGEDPRFNLVRLLGPGRGPLDLAAMPEVPELAGLKLVLQTRDLLDGGSRMRVDLCLYTTTAAAQCLPKLPPVPTYCPPLPGYVSTSDADTDAAFNGETVQLDLSAMQVACGLDPSCRGFSWLPNALPPYGFTKTSAVPRAQQAKGVCLYARLFPPPPPSPKPPSPRPPSPLPSYVYGRNYALRRPAFASSVFDGAPCAYLNASGSRFCGPEYAVDGNRVDPSRFFYSGSKDYNGFLDTQPWLSVFLGYLIKPAPPSSQVMSVVIVNRADGYGDRLANATVRVGNVSLTIDTPREVLYQNALFWKQTQPLATGASIEVLPTSGPIAGRWVHIQNLNPSATSYMLNLHEVEVYGIRLVTPCPAFPGYTVTLDMDHPYPEDVLLDYLSGTSDPQGGCDSYGNCQGFVLGRLPAYYTWGLQDYTLGFPFRTNSNPNVASPGSCLYLKIQA</sequence>
<reference evidence="3" key="1">
    <citation type="journal article" date="2020" name="bioRxiv">
        <title>Comparative genomics of Chlamydomonas.</title>
        <authorList>
            <person name="Craig R.J."/>
            <person name="Hasan A.R."/>
            <person name="Ness R.W."/>
            <person name="Keightley P.D."/>
        </authorList>
    </citation>
    <scope>NUCLEOTIDE SEQUENCE</scope>
    <source>
        <strain evidence="3">CCAP 11/70</strain>
    </source>
</reference>
<proteinExistence type="predicted"/>
<dbReference type="Gene3D" id="2.60.120.260">
    <property type="entry name" value="Galactose-binding domain-like"/>
    <property type="match status" value="1"/>
</dbReference>
<gene>
    <name evidence="3" type="ORF">HYH03_017046</name>
</gene>
<dbReference type="AlphaFoldDB" id="A0A835XIK4"/>
<dbReference type="OrthoDB" id="6102375at2759"/>
<evidence type="ECO:0000313" key="4">
    <source>
        <dbReference type="Proteomes" id="UP000612055"/>
    </source>
</evidence>
<feature type="domain" description="Peptidase M11 gametolysin" evidence="2">
    <location>
        <begin position="167"/>
        <end position="428"/>
    </location>
</feature>
<name>A0A835XIK4_9CHLO</name>
<dbReference type="PANTHER" id="PTHR45713:SF6">
    <property type="entry name" value="F5_8 TYPE C DOMAIN-CONTAINING PROTEIN"/>
    <property type="match status" value="1"/>
</dbReference>
<dbReference type="EMBL" id="JAEHOE010000157">
    <property type="protein sequence ID" value="KAG2484094.1"/>
    <property type="molecule type" value="Genomic_DNA"/>
</dbReference>
<keyword evidence="4" id="KW-1185">Reference proteome</keyword>
<feature type="region of interest" description="Disordered" evidence="1">
    <location>
        <begin position="408"/>
        <end position="432"/>
    </location>
</feature>
<dbReference type="InterPro" id="IPR008752">
    <property type="entry name" value="Peptidase_M11"/>
</dbReference>
<dbReference type="SUPFAM" id="SSF49785">
    <property type="entry name" value="Galactose-binding domain-like"/>
    <property type="match status" value="1"/>
</dbReference>
<evidence type="ECO:0000259" key="2">
    <source>
        <dbReference type="Pfam" id="PF05548"/>
    </source>
</evidence>
<dbReference type="InterPro" id="IPR051941">
    <property type="entry name" value="BG_Antigen-Binding_Lectin"/>
</dbReference>
<accession>A0A835XIK4</accession>